<evidence type="ECO:0000313" key="2">
    <source>
        <dbReference type="Proteomes" id="UP000324897"/>
    </source>
</evidence>
<dbReference type="Proteomes" id="UP000324897">
    <property type="component" value="Unassembled WGS sequence"/>
</dbReference>
<evidence type="ECO:0008006" key="3">
    <source>
        <dbReference type="Google" id="ProtNLM"/>
    </source>
</evidence>
<dbReference type="EMBL" id="RWGY01000095">
    <property type="protein sequence ID" value="TVU04114.1"/>
    <property type="molecule type" value="Genomic_DNA"/>
</dbReference>
<organism evidence="1 2">
    <name type="scientific">Eragrostis curvula</name>
    <name type="common">weeping love grass</name>
    <dbReference type="NCBI Taxonomy" id="38414"/>
    <lineage>
        <taxon>Eukaryota</taxon>
        <taxon>Viridiplantae</taxon>
        <taxon>Streptophyta</taxon>
        <taxon>Embryophyta</taxon>
        <taxon>Tracheophyta</taxon>
        <taxon>Spermatophyta</taxon>
        <taxon>Magnoliopsida</taxon>
        <taxon>Liliopsida</taxon>
        <taxon>Poales</taxon>
        <taxon>Poaceae</taxon>
        <taxon>PACMAD clade</taxon>
        <taxon>Chloridoideae</taxon>
        <taxon>Eragrostideae</taxon>
        <taxon>Eragrostidinae</taxon>
        <taxon>Eragrostis</taxon>
    </lineage>
</organism>
<dbReference type="Gramene" id="TVU04114">
    <property type="protein sequence ID" value="TVU04114"/>
    <property type="gene ID" value="EJB05_50326"/>
</dbReference>
<reference evidence="1 2" key="1">
    <citation type="journal article" date="2019" name="Sci. Rep.">
        <title>A high-quality genome of Eragrostis curvula grass provides insights into Poaceae evolution and supports new strategies to enhance forage quality.</title>
        <authorList>
            <person name="Carballo J."/>
            <person name="Santos B.A.C.M."/>
            <person name="Zappacosta D."/>
            <person name="Garbus I."/>
            <person name="Selva J.P."/>
            <person name="Gallo C.A."/>
            <person name="Diaz A."/>
            <person name="Albertini E."/>
            <person name="Caccamo M."/>
            <person name="Echenique V."/>
        </authorList>
    </citation>
    <scope>NUCLEOTIDE SEQUENCE [LARGE SCALE GENOMIC DNA]</scope>
    <source>
        <strain evidence="2">cv. Victoria</strain>
        <tissue evidence="1">Leaf</tissue>
    </source>
</reference>
<evidence type="ECO:0000313" key="1">
    <source>
        <dbReference type="EMBL" id="TVU04114.1"/>
    </source>
</evidence>
<protein>
    <recommendedName>
        <fullName evidence="3">RNase H type-1 domain-containing protein</fullName>
    </recommendedName>
</protein>
<proteinExistence type="predicted"/>
<gene>
    <name evidence="1" type="ORF">EJB05_50326</name>
</gene>
<accession>A0A5J9SYL6</accession>
<name>A0A5J9SYL6_9POAL</name>
<keyword evidence="2" id="KW-1185">Reference proteome</keyword>
<sequence length="123" mass="13396">MDSAHLAHDHLLKPSKRLNLRPSQWNKSQVTPEEHLTRLDASFVAGQVTGLGVQISHSGSHGSWTIQIMATTTLAASPIHAEAHSLLLGTDIINLLKLQDCDSISDNLALISVMKSSQDQYPH</sequence>
<dbReference type="AlphaFoldDB" id="A0A5J9SYL6"/>
<comment type="caution">
    <text evidence="1">The sequence shown here is derived from an EMBL/GenBank/DDBJ whole genome shotgun (WGS) entry which is preliminary data.</text>
</comment>
<feature type="non-terminal residue" evidence="1">
    <location>
        <position position="123"/>
    </location>
</feature>